<organism evidence="2 3">
    <name type="scientific">Caldovatus sediminis</name>
    <dbReference type="NCBI Taxonomy" id="2041189"/>
    <lineage>
        <taxon>Bacteria</taxon>
        <taxon>Pseudomonadati</taxon>
        <taxon>Pseudomonadota</taxon>
        <taxon>Alphaproteobacteria</taxon>
        <taxon>Acetobacterales</taxon>
        <taxon>Roseomonadaceae</taxon>
        <taxon>Caldovatus</taxon>
    </lineage>
</organism>
<name>A0A8J2ZED4_9PROT</name>
<gene>
    <name evidence="2" type="ORF">GCM10010964_34530</name>
</gene>
<dbReference type="PANTHER" id="PTHR48207">
    <property type="entry name" value="SUCCINATE--HYDROXYMETHYLGLUTARATE COA-TRANSFERASE"/>
    <property type="match status" value="1"/>
</dbReference>
<keyword evidence="1 2" id="KW-0808">Transferase</keyword>
<protein>
    <submittedName>
        <fullName evidence="2">CoA transferase</fullName>
    </submittedName>
</protein>
<sequence>MTGTKPLAGIRVIDLSRVLAGPYCGQMLADMGAEVVKVESPDGDENRGWAPLVGPERESASFLSVNRGKRGITLNLRAPEGRALLDRLLERADVLIQNFLPGTAAKLDVEPERLLARHPRLILCSVSAYGARGPWRDRPGYDGILQAFSGLMGVTGEPDGGPVRVGASVIDMATGLIAFGGVMTALYARAAGRPFGRHVQTSLLESGLSLLGFHAVGWLEGQVMPRREGSSLWNLVPYQAFRCADGAYIMTGALNDAAWKRLCDAIGRPDLRDDPRYETAAQRVPERAALVPIFEAAFASAPAAEWIPRLEAAGVAVSRINTLEDVFAHEQTLANDMAVTARREDGQAMRLLGLPFKLGPGAAPAPQAPPRLGEHTEAVLRDWLDLDAAQVAALRAAGAV</sequence>
<accession>A0A8J2ZED4</accession>
<evidence type="ECO:0000256" key="1">
    <source>
        <dbReference type="ARBA" id="ARBA00022679"/>
    </source>
</evidence>
<dbReference type="Pfam" id="PF02515">
    <property type="entry name" value="CoA_transf_3"/>
    <property type="match status" value="1"/>
</dbReference>
<dbReference type="EMBL" id="BMKS01000012">
    <property type="protein sequence ID" value="GGG44210.1"/>
    <property type="molecule type" value="Genomic_DNA"/>
</dbReference>
<comment type="caution">
    <text evidence="2">The sequence shown here is derived from an EMBL/GenBank/DDBJ whole genome shotgun (WGS) entry which is preliminary data.</text>
</comment>
<dbReference type="InterPro" id="IPR003673">
    <property type="entry name" value="CoA-Trfase_fam_III"/>
</dbReference>
<keyword evidence="3" id="KW-1185">Reference proteome</keyword>
<dbReference type="GO" id="GO:0008410">
    <property type="term" value="F:CoA-transferase activity"/>
    <property type="evidence" value="ECO:0007669"/>
    <property type="project" value="TreeGrafter"/>
</dbReference>
<dbReference type="InterPro" id="IPR050483">
    <property type="entry name" value="CoA-transferase_III_domain"/>
</dbReference>
<dbReference type="Proteomes" id="UP000597507">
    <property type="component" value="Unassembled WGS sequence"/>
</dbReference>
<dbReference type="Gene3D" id="3.30.1540.10">
    <property type="entry name" value="formyl-coa transferase, domain 3"/>
    <property type="match status" value="1"/>
</dbReference>
<evidence type="ECO:0000313" key="3">
    <source>
        <dbReference type="Proteomes" id="UP000597507"/>
    </source>
</evidence>
<dbReference type="SUPFAM" id="SSF89796">
    <property type="entry name" value="CoA-transferase family III (CaiB/BaiF)"/>
    <property type="match status" value="1"/>
</dbReference>
<reference evidence="2 3" key="1">
    <citation type="journal article" date="2014" name="Int. J. Syst. Evol. Microbiol.">
        <title>Complete genome sequence of Corynebacterium casei LMG S-19264T (=DSM 44701T), isolated from a smear-ripened cheese.</title>
        <authorList>
            <consortium name="US DOE Joint Genome Institute (JGI-PGF)"/>
            <person name="Walter F."/>
            <person name="Albersmeier A."/>
            <person name="Kalinowski J."/>
            <person name="Ruckert C."/>
        </authorList>
    </citation>
    <scope>NUCLEOTIDE SEQUENCE [LARGE SCALE GENOMIC DNA]</scope>
    <source>
        <strain evidence="2 3">CGMCC 1.16330</strain>
    </source>
</reference>
<dbReference type="PANTHER" id="PTHR48207:SF3">
    <property type="entry name" value="SUCCINATE--HYDROXYMETHYLGLUTARATE COA-TRANSFERASE"/>
    <property type="match status" value="1"/>
</dbReference>
<dbReference type="InterPro" id="IPR044855">
    <property type="entry name" value="CoA-Trfase_III_dom3_sf"/>
</dbReference>
<dbReference type="InterPro" id="IPR023606">
    <property type="entry name" value="CoA-Trfase_III_dom_1_sf"/>
</dbReference>
<dbReference type="RefSeq" id="WP_188902499.1">
    <property type="nucleotide sequence ID" value="NZ_BMKS01000012.1"/>
</dbReference>
<dbReference type="Gene3D" id="3.40.50.10540">
    <property type="entry name" value="Crotonobetainyl-coa:carnitine coa-transferase, domain 1"/>
    <property type="match status" value="1"/>
</dbReference>
<proteinExistence type="predicted"/>
<evidence type="ECO:0000313" key="2">
    <source>
        <dbReference type="EMBL" id="GGG44210.1"/>
    </source>
</evidence>
<dbReference type="AlphaFoldDB" id="A0A8J2ZED4"/>